<evidence type="ECO:0000313" key="2">
    <source>
        <dbReference type="EMBL" id="KAK1361377.1"/>
    </source>
</evidence>
<dbReference type="GO" id="GO:0003824">
    <property type="term" value="F:catalytic activity"/>
    <property type="evidence" value="ECO:0007669"/>
    <property type="project" value="InterPro"/>
</dbReference>
<dbReference type="EMBL" id="JAUIZM010000010">
    <property type="protein sequence ID" value="KAK1361377.1"/>
    <property type="molecule type" value="Genomic_DNA"/>
</dbReference>
<dbReference type="SUPFAM" id="SSF56219">
    <property type="entry name" value="DNase I-like"/>
    <property type="match status" value="1"/>
</dbReference>
<dbReference type="PANTHER" id="PTHR33710:SF64">
    <property type="entry name" value="ENDONUCLEASE_EXONUCLEASE_PHOSPHATASE DOMAIN-CONTAINING PROTEIN"/>
    <property type="match status" value="1"/>
</dbReference>
<reference evidence="2" key="1">
    <citation type="submission" date="2023-02" db="EMBL/GenBank/DDBJ databases">
        <title>Genome of toxic invasive species Heracleum sosnowskyi carries increased number of genes despite the absence of recent whole-genome duplications.</title>
        <authorList>
            <person name="Schelkunov M."/>
            <person name="Shtratnikova V."/>
            <person name="Makarenko M."/>
            <person name="Klepikova A."/>
            <person name="Omelchenko D."/>
            <person name="Novikova G."/>
            <person name="Obukhova E."/>
            <person name="Bogdanov V."/>
            <person name="Penin A."/>
            <person name="Logacheva M."/>
        </authorList>
    </citation>
    <scope>NUCLEOTIDE SEQUENCE</scope>
    <source>
        <strain evidence="2">Hsosn_3</strain>
        <tissue evidence="2">Leaf</tissue>
    </source>
</reference>
<keyword evidence="3" id="KW-1185">Reference proteome</keyword>
<dbReference type="Proteomes" id="UP001237642">
    <property type="component" value="Unassembled WGS sequence"/>
</dbReference>
<evidence type="ECO:0000313" key="3">
    <source>
        <dbReference type="Proteomes" id="UP001237642"/>
    </source>
</evidence>
<dbReference type="InterPro" id="IPR036691">
    <property type="entry name" value="Endo/exonu/phosph_ase_sf"/>
</dbReference>
<accession>A0AAD8H878</accession>
<feature type="domain" description="Endonuclease/exonuclease/phosphatase" evidence="1">
    <location>
        <begin position="26"/>
        <end position="140"/>
    </location>
</feature>
<sequence length="176" mass="20638">MGHWAYSAREVKLRSSSKNHIDVAVSISGSEDWRLTGFYGEPNRSLRRRTWELLRMLSQQSSLPWCVIGDLNNITSHEEKKGGRRYPEWLIQGFCETMSDCNLVDLGMVGYPFTWEKSRGTEDWVEIRLDRALVSQRWLHMYKEATLQNIEISTSDHMPIFLELRQDTRFSLGRHS</sequence>
<reference evidence="2" key="2">
    <citation type="submission" date="2023-05" db="EMBL/GenBank/DDBJ databases">
        <authorList>
            <person name="Schelkunov M.I."/>
        </authorList>
    </citation>
    <scope>NUCLEOTIDE SEQUENCE</scope>
    <source>
        <strain evidence="2">Hsosn_3</strain>
        <tissue evidence="2">Leaf</tissue>
    </source>
</reference>
<comment type="caution">
    <text evidence="2">The sequence shown here is derived from an EMBL/GenBank/DDBJ whole genome shotgun (WGS) entry which is preliminary data.</text>
</comment>
<dbReference type="AlphaFoldDB" id="A0AAD8H878"/>
<dbReference type="PANTHER" id="PTHR33710">
    <property type="entry name" value="BNAC02G09200D PROTEIN"/>
    <property type="match status" value="1"/>
</dbReference>
<gene>
    <name evidence="2" type="ORF">POM88_045851</name>
</gene>
<name>A0AAD8H878_9APIA</name>
<evidence type="ECO:0000259" key="1">
    <source>
        <dbReference type="Pfam" id="PF03372"/>
    </source>
</evidence>
<proteinExistence type="predicted"/>
<organism evidence="2 3">
    <name type="scientific">Heracleum sosnowskyi</name>
    <dbReference type="NCBI Taxonomy" id="360622"/>
    <lineage>
        <taxon>Eukaryota</taxon>
        <taxon>Viridiplantae</taxon>
        <taxon>Streptophyta</taxon>
        <taxon>Embryophyta</taxon>
        <taxon>Tracheophyta</taxon>
        <taxon>Spermatophyta</taxon>
        <taxon>Magnoliopsida</taxon>
        <taxon>eudicotyledons</taxon>
        <taxon>Gunneridae</taxon>
        <taxon>Pentapetalae</taxon>
        <taxon>asterids</taxon>
        <taxon>campanulids</taxon>
        <taxon>Apiales</taxon>
        <taxon>Apiaceae</taxon>
        <taxon>Apioideae</taxon>
        <taxon>apioid superclade</taxon>
        <taxon>Tordylieae</taxon>
        <taxon>Tordyliinae</taxon>
        <taxon>Heracleum</taxon>
    </lineage>
</organism>
<dbReference type="Pfam" id="PF03372">
    <property type="entry name" value="Exo_endo_phos"/>
    <property type="match status" value="1"/>
</dbReference>
<protein>
    <recommendedName>
        <fullName evidence="1">Endonuclease/exonuclease/phosphatase domain-containing protein</fullName>
    </recommendedName>
</protein>
<dbReference type="InterPro" id="IPR005135">
    <property type="entry name" value="Endo/exonuclease/phosphatase"/>
</dbReference>
<dbReference type="Gene3D" id="3.60.10.10">
    <property type="entry name" value="Endonuclease/exonuclease/phosphatase"/>
    <property type="match status" value="1"/>
</dbReference>